<dbReference type="EMBL" id="KL363184">
    <property type="protein sequence ID" value="KFD58499.1"/>
    <property type="molecule type" value="Genomic_DNA"/>
</dbReference>
<reference evidence="1 2" key="1">
    <citation type="journal article" date="2014" name="Nat. Genet.">
        <title>Genome and transcriptome of the porcine whipworm Trichuris suis.</title>
        <authorList>
            <person name="Jex A.R."/>
            <person name="Nejsum P."/>
            <person name="Schwarz E.M."/>
            <person name="Hu L."/>
            <person name="Young N.D."/>
            <person name="Hall R.S."/>
            <person name="Korhonen P.K."/>
            <person name="Liao S."/>
            <person name="Thamsborg S."/>
            <person name="Xia J."/>
            <person name="Xu P."/>
            <person name="Wang S."/>
            <person name="Scheerlinck J.P."/>
            <person name="Hofmann A."/>
            <person name="Sternberg P.W."/>
            <person name="Wang J."/>
            <person name="Gasser R.B."/>
        </authorList>
    </citation>
    <scope>NUCLEOTIDE SEQUENCE [LARGE SCALE GENOMIC DNA]</scope>
    <source>
        <strain evidence="1">DCEP-RM93M</strain>
    </source>
</reference>
<keyword evidence="2" id="KW-1185">Reference proteome</keyword>
<evidence type="ECO:0000313" key="1">
    <source>
        <dbReference type="EMBL" id="KFD58499.1"/>
    </source>
</evidence>
<protein>
    <submittedName>
        <fullName evidence="1">Uncharacterized protein</fullName>
    </submittedName>
</protein>
<sequence length="103" mass="11743">MLMCRPAVYLFISLLPKGMMGRLKGAVSSIDSNEQGLFLRQKRSIERRRRASSALQFTVSDECDKFGADIRLACDNEESEFQILKDDEIFESMSNVQRESDGE</sequence>
<accession>A0A085MMQ3</accession>
<name>A0A085MMQ3_9BILA</name>
<dbReference type="AlphaFoldDB" id="A0A085MMQ3"/>
<gene>
    <name evidence="1" type="ORF">M513_00725</name>
</gene>
<proteinExistence type="predicted"/>
<organism evidence="1 2">
    <name type="scientific">Trichuris suis</name>
    <name type="common">pig whipworm</name>
    <dbReference type="NCBI Taxonomy" id="68888"/>
    <lineage>
        <taxon>Eukaryota</taxon>
        <taxon>Metazoa</taxon>
        <taxon>Ecdysozoa</taxon>
        <taxon>Nematoda</taxon>
        <taxon>Enoplea</taxon>
        <taxon>Dorylaimia</taxon>
        <taxon>Trichinellida</taxon>
        <taxon>Trichuridae</taxon>
        <taxon>Trichuris</taxon>
    </lineage>
</organism>
<dbReference type="Proteomes" id="UP000030764">
    <property type="component" value="Unassembled WGS sequence"/>
</dbReference>
<evidence type="ECO:0000313" key="2">
    <source>
        <dbReference type="Proteomes" id="UP000030764"/>
    </source>
</evidence>